<evidence type="ECO:0000256" key="2">
    <source>
        <dbReference type="ARBA" id="ARBA00022801"/>
    </source>
</evidence>
<dbReference type="EMBL" id="JACHVB010000035">
    <property type="protein sequence ID" value="MBC2595157.1"/>
    <property type="molecule type" value="Genomic_DNA"/>
</dbReference>
<dbReference type="SUPFAM" id="SSF53649">
    <property type="entry name" value="Alkaline phosphatase-like"/>
    <property type="match status" value="1"/>
</dbReference>
<keyword evidence="5" id="KW-1185">Reference proteome</keyword>
<sequence>MRPNILFVFSDQHRWSDLGCYGNKEVQSPYLDEFARSGTTVEACLSNCPLCVPARGSLLTGLYPMKHRAVSNDLPIDPSANSVAHALNGKGYHTGYMGKWHLGGIPRDQAIEQERRLGFTEWKVCNCSHDYLNSYYYDEKNRRHEINGYDAETYTTLAVDFIRRNKDEDQPWALWLSWGPPHDPYFAVPEKYLARYDEQTLSLRPNVPDTIVHSLGHRWTREEARRNLKGYYAHITALDEQFGRLVKTLEESGQLENTIVVYTSDHGDQLGSNGYTNKQLPYEESVRVPLIVRGPGIQPGARTSAMIGTTDLPVTVLSLAGVELDGADGRDLSSIFSDNSATGLDECYLFDLVPCHQSARRGTGAWRAVRTRRYTYACSDNGEPALFFDNLADPAQRNNLVADRAYADILSALQARVKAFADEYDALIPWPNLLKENGLLDEWNKSQRYFGEPETIPAIT</sequence>
<accession>A0A842HHZ2</accession>
<evidence type="ECO:0000256" key="1">
    <source>
        <dbReference type="ARBA" id="ARBA00008779"/>
    </source>
</evidence>
<proteinExistence type="inferred from homology"/>
<reference evidence="4 5" key="1">
    <citation type="submission" date="2020-07" db="EMBL/GenBank/DDBJ databases">
        <authorList>
            <person name="Feng X."/>
        </authorList>
    </citation>
    <scope>NUCLEOTIDE SEQUENCE [LARGE SCALE GENOMIC DNA]</scope>
    <source>
        <strain evidence="4 5">JCM31066</strain>
    </source>
</reference>
<feature type="domain" description="Sulfatase N-terminal" evidence="3">
    <location>
        <begin position="3"/>
        <end position="322"/>
    </location>
</feature>
<gene>
    <name evidence="4" type="ORF">H5P28_12890</name>
</gene>
<dbReference type="PANTHER" id="PTHR42693:SF53">
    <property type="entry name" value="ENDO-4-O-SULFATASE"/>
    <property type="match status" value="1"/>
</dbReference>
<dbReference type="AlphaFoldDB" id="A0A842HHZ2"/>
<dbReference type="Proteomes" id="UP000546464">
    <property type="component" value="Unassembled WGS sequence"/>
</dbReference>
<dbReference type="RefSeq" id="WP_185676120.1">
    <property type="nucleotide sequence ID" value="NZ_JACHVB010000035.1"/>
</dbReference>
<dbReference type="GO" id="GO:0004065">
    <property type="term" value="F:arylsulfatase activity"/>
    <property type="evidence" value="ECO:0007669"/>
    <property type="project" value="TreeGrafter"/>
</dbReference>
<dbReference type="CDD" id="cd16034">
    <property type="entry name" value="sulfatase_like"/>
    <property type="match status" value="1"/>
</dbReference>
<dbReference type="PANTHER" id="PTHR42693">
    <property type="entry name" value="ARYLSULFATASE FAMILY MEMBER"/>
    <property type="match status" value="1"/>
</dbReference>
<name>A0A842HHZ2_9BACT</name>
<dbReference type="InterPro" id="IPR000917">
    <property type="entry name" value="Sulfatase_N"/>
</dbReference>
<protein>
    <submittedName>
        <fullName evidence="4">Sulfatase</fullName>
    </submittedName>
</protein>
<organism evidence="4 5">
    <name type="scientific">Ruficoccus amylovorans</name>
    <dbReference type="NCBI Taxonomy" id="1804625"/>
    <lineage>
        <taxon>Bacteria</taxon>
        <taxon>Pseudomonadati</taxon>
        <taxon>Verrucomicrobiota</taxon>
        <taxon>Opitutia</taxon>
        <taxon>Puniceicoccales</taxon>
        <taxon>Cerasicoccaceae</taxon>
        <taxon>Ruficoccus</taxon>
    </lineage>
</organism>
<comment type="similarity">
    <text evidence="1">Belongs to the sulfatase family.</text>
</comment>
<evidence type="ECO:0000313" key="4">
    <source>
        <dbReference type="EMBL" id="MBC2595157.1"/>
    </source>
</evidence>
<dbReference type="InterPro" id="IPR050738">
    <property type="entry name" value="Sulfatase"/>
</dbReference>
<evidence type="ECO:0000313" key="5">
    <source>
        <dbReference type="Proteomes" id="UP000546464"/>
    </source>
</evidence>
<keyword evidence="2" id="KW-0378">Hydrolase</keyword>
<dbReference type="Pfam" id="PF00884">
    <property type="entry name" value="Sulfatase"/>
    <property type="match status" value="1"/>
</dbReference>
<comment type="caution">
    <text evidence="4">The sequence shown here is derived from an EMBL/GenBank/DDBJ whole genome shotgun (WGS) entry which is preliminary data.</text>
</comment>
<dbReference type="InterPro" id="IPR017850">
    <property type="entry name" value="Alkaline_phosphatase_core_sf"/>
</dbReference>
<evidence type="ECO:0000259" key="3">
    <source>
        <dbReference type="Pfam" id="PF00884"/>
    </source>
</evidence>
<dbReference type="Gene3D" id="3.40.720.10">
    <property type="entry name" value="Alkaline Phosphatase, subunit A"/>
    <property type="match status" value="1"/>
</dbReference>